<dbReference type="InterPro" id="IPR049163">
    <property type="entry name" value="Pif1-like_2B_dom"/>
</dbReference>
<dbReference type="GO" id="GO:0006260">
    <property type="term" value="P:DNA replication"/>
    <property type="evidence" value="ECO:0007669"/>
    <property type="project" value="TreeGrafter"/>
</dbReference>
<feature type="compositionally biased region" description="Acidic residues" evidence="1">
    <location>
        <begin position="18"/>
        <end position="36"/>
    </location>
</feature>
<dbReference type="EMBL" id="NBNE01004450">
    <property type="protein sequence ID" value="OWZ05401.1"/>
    <property type="molecule type" value="Genomic_DNA"/>
</dbReference>
<evidence type="ECO:0000256" key="1">
    <source>
        <dbReference type="SAM" id="MobiDB-lite"/>
    </source>
</evidence>
<evidence type="ECO:0000313" key="3">
    <source>
        <dbReference type="EMBL" id="OWZ05401.1"/>
    </source>
</evidence>
<dbReference type="CDD" id="cd18809">
    <property type="entry name" value="SF1_C_RecD"/>
    <property type="match status" value="1"/>
</dbReference>
<dbReference type="Proteomes" id="UP000198211">
    <property type="component" value="Unassembled WGS sequence"/>
</dbReference>
<dbReference type="PANTHER" id="PTHR23274:SF51">
    <property type="entry name" value="OS03G0423850 PROTEIN"/>
    <property type="match status" value="1"/>
</dbReference>
<dbReference type="Pfam" id="PF21530">
    <property type="entry name" value="Pif1_2B_dom"/>
    <property type="match status" value="1"/>
</dbReference>
<feature type="region of interest" description="Disordered" evidence="1">
    <location>
        <begin position="1"/>
        <end position="42"/>
    </location>
</feature>
<dbReference type="SUPFAM" id="SSF52540">
    <property type="entry name" value="P-loop containing nucleoside triphosphate hydrolases"/>
    <property type="match status" value="1"/>
</dbReference>
<keyword evidence="3" id="KW-0347">Helicase</keyword>
<organism evidence="3 4">
    <name type="scientific">Phytophthora megakarya</name>
    <dbReference type="NCBI Taxonomy" id="4795"/>
    <lineage>
        <taxon>Eukaryota</taxon>
        <taxon>Sar</taxon>
        <taxon>Stramenopiles</taxon>
        <taxon>Oomycota</taxon>
        <taxon>Peronosporomycetes</taxon>
        <taxon>Peronosporales</taxon>
        <taxon>Peronosporaceae</taxon>
        <taxon>Phytophthora</taxon>
    </lineage>
</organism>
<reference evidence="4" key="1">
    <citation type="submission" date="2017-03" db="EMBL/GenBank/DDBJ databases">
        <title>Phytopthora megakarya and P. palmivora, two closely related causual agents of cacao black pod achieved similar genome size and gene model numbers by different mechanisms.</title>
        <authorList>
            <person name="Ali S."/>
            <person name="Shao J."/>
            <person name="Larry D.J."/>
            <person name="Kronmiller B."/>
            <person name="Shen D."/>
            <person name="Strem M.D."/>
            <person name="Melnick R.L."/>
            <person name="Guiltinan M.J."/>
            <person name="Tyler B.M."/>
            <person name="Meinhardt L.W."/>
            <person name="Bailey B.A."/>
        </authorList>
    </citation>
    <scope>NUCLEOTIDE SEQUENCE [LARGE SCALE GENOMIC DNA]</scope>
    <source>
        <strain evidence="4">zdho120</strain>
    </source>
</reference>
<dbReference type="GO" id="GO:0005657">
    <property type="term" value="C:replication fork"/>
    <property type="evidence" value="ECO:0007669"/>
    <property type="project" value="TreeGrafter"/>
</dbReference>
<keyword evidence="3" id="KW-0067">ATP-binding</keyword>
<dbReference type="AlphaFoldDB" id="A0A225VII8"/>
<evidence type="ECO:0000313" key="4">
    <source>
        <dbReference type="Proteomes" id="UP000198211"/>
    </source>
</evidence>
<keyword evidence="4" id="KW-1185">Reference proteome</keyword>
<protein>
    <submittedName>
        <fullName evidence="3">Helitron helicase</fullName>
    </submittedName>
</protein>
<evidence type="ECO:0000259" key="2">
    <source>
        <dbReference type="Pfam" id="PF21530"/>
    </source>
</evidence>
<keyword evidence="3" id="KW-0378">Hydrolase</keyword>
<name>A0A225VII8_9STRA</name>
<feature type="compositionally biased region" description="Low complexity" evidence="1">
    <location>
        <begin position="1"/>
        <end position="15"/>
    </location>
</feature>
<dbReference type="Gene3D" id="3.40.50.300">
    <property type="entry name" value="P-loop containing nucleotide triphosphate hydrolases"/>
    <property type="match status" value="1"/>
</dbReference>
<gene>
    <name evidence="3" type="ORF">PHMEG_00022518</name>
</gene>
<keyword evidence="3" id="KW-0547">Nucleotide-binding</keyword>
<dbReference type="PANTHER" id="PTHR23274">
    <property type="entry name" value="DNA HELICASE-RELATED"/>
    <property type="match status" value="1"/>
</dbReference>
<feature type="domain" description="DNA helicase Pif1-like 2B" evidence="2">
    <location>
        <begin position="143"/>
        <end position="187"/>
    </location>
</feature>
<dbReference type="GO" id="GO:0004386">
    <property type="term" value="F:helicase activity"/>
    <property type="evidence" value="ECO:0007669"/>
    <property type="project" value="UniProtKB-KW"/>
</dbReference>
<dbReference type="OrthoDB" id="105821at2759"/>
<accession>A0A225VII8</accession>
<comment type="caution">
    <text evidence="3">The sequence shown here is derived from an EMBL/GenBank/DDBJ whole genome shotgun (WGS) entry which is preliminary data.</text>
</comment>
<proteinExistence type="predicted"/>
<sequence length="303" mass="33799">MHVFLEPLEVPPVLGEPRDEDADSDSDSGEDDETELVDGHHTRDLDLMVDDAASDFDNVPRGTDDADDYRRARNVNALIDAVYPGINAADLPNEYVVERTILAPTNARVRRINEMVAGRLTGKQKCIFRQAEGVADKNMFEQEFLNSLNFSGILPHKIVLMVGIPIIMIRNLNSDAGLCNGTRLRVVSPRDRSVEAIVISGSAKRNTVLISRIIFYTEDDDKEFPVVPAFAMTINKAQGQSIHHVGIYLESPVFAHGQLYVALSRVTSRMAIKIAVDPEMIDENGRVHTINIVYREFFDHEVA</sequence>
<dbReference type="InterPro" id="IPR027417">
    <property type="entry name" value="P-loop_NTPase"/>
</dbReference>